<evidence type="ECO:0000313" key="1">
    <source>
        <dbReference type="EMBL" id="CAE6523242.1"/>
    </source>
</evidence>
<proteinExistence type="predicted"/>
<reference evidence="1" key="1">
    <citation type="submission" date="2021-01" db="EMBL/GenBank/DDBJ databases">
        <authorList>
            <person name="Kaushik A."/>
        </authorList>
    </citation>
    <scope>NUCLEOTIDE SEQUENCE</scope>
    <source>
        <strain evidence="1">AG2-2IIIB</strain>
    </source>
</reference>
<dbReference type="AlphaFoldDB" id="A0A8H3DFB7"/>
<comment type="caution">
    <text evidence="1">The sequence shown here is derived from an EMBL/GenBank/DDBJ whole genome shotgun (WGS) entry which is preliminary data.</text>
</comment>
<organism evidence="1 2">
    <name type="scientific">Rhizoctonia solani</name>
    <dbReference type="NCBI Taxonomy" id="456999"/>
    <lineage>
        <taxon>Eukaryota</taxon>
        <taxon>Fungi</taxon>
        <taxon>Dikarya</taxon>
        <taxon>Basidiomycota</taxon>
        <taxon>Agaricomycotina</taxon>
        <taxon>Agaricomycetes</taxon>
        <taxon>Cantharellales</taxon>
        <taxon>Ceratobasidiaceae</taxon>
        <taxon>Rhizoctonia</taxon>
    </lineage>
</organism>
<name>A0A8H3DFB7_9AGAM</name>
<sequence length="136" mass="15104">MAGSRVPWISGSAIGSGFLGSIMSAMCSRMLLSTKSFEAERYKRIREQAMSISETIRVPRFRKNHSSNYWGIMEVDRTSLYIVNLKGRDSERGEGGIAIEDDNTQLTSLPVMYVPGGPGLRSGWVRRDSEGEIVVI</sequence>
<dbReference type="Proteomes" id="UP000663843">
    <property type="component" value="Unassembled WGS sequence"/>
</dbReference>
<accession>A0A8H3DFB7</accession>
<protein>
    <submittedName>
        <fullName evidence="1">Uncharacterized protein</fullName>
    </submittedName>
</protein>
<gene>
    <name evidence="1" type="ORF">RDB_LOCUS168270</name>
</gene>
<dbReference type="EMBL" id="CAJMWT010007150">
    <property type="protein sequence ID" value="CAE6523242.1"/>
    <property type="molecule type" value="Genomic_DNA"/>
</dbReference>
<evidence type="ECO:0000313" key="2">
    <source>
        <dbReference type="Proteomes" id="UP000663843"/>
    </source>
</evidence>